<dbReference type="AlphaFoldDB" id="A0AA86N2H5"/>
<evidence type="ECO:0000313" key="2">
    <source>
        <dbReference type="Proteomes" id="UP001179121"/>
    </source>
</evidence>
<name>A0AA86N2H5_9BACT</name>
<evidence type="ECO:0000313" key="1">
    <source>
        <dbReference type="EMBL" id="CAI4033520.1"/>
    </source>
</evidence>
<dbReference type="Proteomes" id="UP001179121">
    <property type="component" value="Chromosome"/>
</dbReference>
<sequence>MKIKRKTGHSAKPGRPVFVVGFSFAPSTITDLRFWFDLEYGGPLKLQSEPSHPPSSSEWIDVSHATWSAALCLALPREQAENWKKQLGWGHSMAAMIMQRQAPPSQAFDAHLFGSRLARGLTLLTEGTAYDLAAGSFLNPSDWQDRPLNSFRLADHVTVSQTDDTDPAHDCFQTHGLSKFGMDELETLSPRGLPGQHTIDRLLQIAEALLHSGRTPTVGSTIPLPRLALDVQVIAHRTIPHVRGPLSVRRIAWSSGDPER</sequence>
<organism evidence="1 2">
    <name type="scientific">Nitrospira tepida</name>
    <dbReference type="NCBI Taxonomy" id="2973512"/>
    <lineage>
        <taxon>Bacteria</taxon>
        <taxon>Pseudomonadati</taxon>
        <taxon>Nitrospirota</taxon>
        <taxon>Nitrospiria</taxon>
        <taxon>Nitrospirales</taxon>
        <taxon>Nitrospiraceae</taxon>
        <taxon>Nitrospira</taxon>
    </lineage>
</organism>
<protein>
    <submittedName>
        <fullName evidence="1">Uncharacterized protein</fullName>
    </submittedName>
</protein>
<reference evidence="1" key="1">
    <citation type="submission" date="2022-10" db="EMBL/GenBank/DDBJ databases">
        <authorList>
            <person name="Koch H."/>
        </authorList>
    </citation>
    <scope>NUCLEOTIDE SEQUENCE</scope>
    <source>
        <strain evidence="1">DNF</strain>
    </source>
</reference>
<accession>A0AA86N2H5</accession>
<gene>
    <name evidence="1" type="ORF">DNFV4_03959</name>
</gene>
<proteinExistence type="predicted"/>
<dbReference type="KEGG" id="nti:DNFV4_03959"/>
<dbReference type="EMBL" id="OX365700">
    <property type="protein sequence ID" value="CAI4033520.1"/>
    <property type="molecule type" value="Genomic_DNA"/>
</dbReference>
<dbReference type="RefSeq" id="WP_289270801.1">
    <property type="nucleotide sequence ID" value="NZ_OX365700.1"/>
</dbReference>
<keyword evidence="2" id="KW-1185">Reference proteome</keyword>